<dbReference type="EMBL" id="VIEB01000142">
    <property type="protein sequence ID" value="TQE04330.1"/>
    <property type="molecule type" value="Genomic_DNA"/>
</dbReference>
<evidence type="ECO:0000313" key="1">
    <source>
        <dbReference type="EMBL" id="TQE04330.1"/>
    </source>
</evidence>
<gene>
    <name evidence="1" type="ORF">C1H46_010115</name>
</gene>
<protein>
    <submittedName>
        <fullName evidence="1">Uncharacterized protein</fullName>
    </submittedName>
</protein>
<organism evidence="1 2">
    <name type="scientific">Malus baccata</name>
    <name type="common">Siberian crab apple</name>
    <name type="synonym">Pyrus baccata</name>
    <dbReference type="NCBI Taxonomy" id="106549"/>
    <lineage>
        <taxon>Eukaryota</taxon>
        <taxon>Viridiplantae</taxon>
        <taxon>Streptophyta</taxon>
        <taxon>Embryophyta</taxon>
        <taxon>Tracheophyta</taxon>
        <taxon>Spermatophyta</taxon>
        <taxon>Magnoliopsida</taxon>
        <taxon>eudicotyledons</taxon>
        <taxon>Gunneridae</taxon>
        <taxon>Pentapetalae</taxon>
        <taxon>rosids</taxon>
        <taxon>fabids</taxon>
        <taxon>Rosales</taxon>
        <taxon>Rosaceae</taxon>
        <taxon>Amygdaloideae</taxon>
        <taxon>Maleae</taxon>
        <taxon>Malus</taxon>
    </lineage>
</organism>
<dbReference type="Proteomes" id="UP000315295">
    <property type="component" value="Unassembled WGS sequence"/>
</dbReference>
<keyword evidence="2" id="KW-1185">Reference proteome</keyword>
<accession>A0A540N1C4</accession>
<sequence>MSNFSILEAESKPPTALVTQFVVVQYSSKIPLSPFALSDSVCLYSSRCTHIYIPNDCLYVSIC</sequence>
<evidence type="ECO:0000313" key="2">
    <source>
        <dbReference type="Proteomes" id="UP000315295"/>
    </source>
</evidence>
<proteinExistence type="predicted"/>
<reference evidence="1 2" key="1">
    <citation type="journal article" date="2019" name="G3 (Bethesda)">
        <title>Sequencing of a Wild Apple (Malus baccata) Genome Unravels the Differences Between Cultivated and Wild Apple Species Regarding Disease Resistance and Cold Tolerance.</title>
        <authorList>
            <person name="Chen X."/>
        </authorList>
    </citation>
    <scope>NUCLEOTIDE SEQUENCE [LARGE SCALE GENOMIC DNA]</scope>
    <source>
        <strain evidence="2">cv. Shandingzi</strain>
        <tissue evidence="1">Leaves</tissue>
    </source>
</reference>
<name>A0A540N1C4_MALBA</name>
<comment type="caution">
    <text evidence="1">The sequence shown here is derived from an EMBL/GenBank/DDBJ whole genome shotgun (WGS) entry which is preliminary data.</text>
</comment>
<dbReference type="AlphaFoldDB" id="A0A540N1C4"/>